<evidence type="ECO:0000256" key="3">
    <source>
        <dbReference type="ARBA" id="ARBA00022833"/>
    </source>
</evidence>
<evidence type="ECO:0000313" key="9">
    <source>
        <dbReference type="Proteomes" id="UP001341281"/>
    </source>
</evidence>
<evidence type="ECO:0000256" key="5">
    <source>
        <dbReference type="SAM" id="Coils"/>
    </source>
</evidence>
<keyword evidence="9" id="KW-1185">Reference proteome</keyword>
<dbReference type="InterPro" id="IPR001841">
    <property type="entry name" value="Znf_RING"/>
</dbReference>
<evidence type="ECO:0000313" key="8">
    <source>
        <dbReference type="EMBL" id="WVZ51363.1"/>
    </source>
</evidence>
<dbReference type="PROSITE" id="PS50089">
    <property type="entry name" value="ZF_RING_2"/>
    <property type="match status" value="1"/>
</dbReference>
<reference evidence="8 9" key="1">
    <citation type="submission" date="2024-02" db="EMBL/GenBank/DDBJ databases">
        <title>High-quality chromosome-scale genome assembly of Pensacola bahiagrass (Paspalum notatum Flugge var. saurae).</title>
        <authorList>
            <person name="Vega J.M."/>
            <person name="Podio M."/>
            <person name="Orjuela J."/>
            <person name="Siena L.A."/>
            <person name="Pessino S.C."/>
            <person name="Combes M.C."/>
            <person name="Mariac C."/>
            <person name="Albertini E."/>
            <person name="Pupilli F."/>
            <person name="Ortiz J.P.A."/>
            <person name="Leblanc O."/>
        </authorList>
    </citation>
    <scope>NUCLEOTIDE SEQUENCE [LARGE SCALE GENOMIC DNA]</scope>
    <source>
        <strain evidence="8">R1</strain>
        <tissue evidence="8">Leaf</tissue>
    </source>
</reference>
<evidence type="ECO:0000256" key="6">
    <source>
        <dbReference type="SAM" id="MobiDB-lite"/>
    </source>
</evidence>
<feature type="region of interest" description="Disordered" evidence="6">
    <location>
        <begin position="161"/>
        <end position="223"/>
    </location>
</feature>
<dbReference type="EMBL" id="CP144745">
    <property type="protein sequence ID" value="WVZ51363.1"/>
    <property type="molecule type" value="Genomic_DNA"/>
</dbReference>
<evidence type="ECO:0000256" key="4">
    <source>
        <dbReference type="PROSITE-ProRule" id="PRU00175"/>
    </source>
</evidence>
<protein>
    <recommendedName>
        <fullName evidence="7">RING-type domain-containing protein</fullName>
    </recommendedName>
</protein>
<keyword evidence="5" id="KW-0175">Coiled coil</keyword>
<keyword evidence="1" id="KW-0479">Metal-binding</keyword>
<sequence>MLSPPSIQALAVGTVANNHHAAAAHSGAKKGRLRVPVFISMRMVTEERHVTTGNRRKFVGIFKFVGLRAVDELMGNKSVDFTEADKINKFVVRRPRWVLAALLRLRLRIRQEQAQALLLSSVSAAAGDKACQLYNNNCAPAPGVVASAAQSELTCNGGGVALPSRKRGREHADLEPQAPTPSPGVALLPIPATHTHRPVIGADRQDESSSATASTRGRPVSGSSAADALVAELFRQGCAEECGPCAAGCAPGSSGPASGSARRWRPLREKEAALEAARRRAVGLEETLRRAAAERQAWRGLARGNEAAASGLRATLDALLLRGADAAPAEEVEEGFGDSGHAADDAASCCFVDREEDARGASAPAPAARRWACRACGAGEATVLVLPCRHLCLCKVCEPRVDACPVCLAAKNASIHVAAATHESQHRRLGFGGDLGE</sequence>
<accession>A0AAQ3SJV7</accession>
<dbReference type="Pfam" id="PF13920">
    <property type="entry name" value="zf-C3HC4_3"/>
    <property type="match status" value="1"/>
</dbReference>
<proteinExistence type="predicted"/>
<dbReference type="AlphaFoldDB" id="A0AAQ3SJV7"/>
<gene>
    <name evidence="8" type="ORF">U9M48_002515</name>
</gene>
<name>A0AAQ3SJV7_PASNO</name>
<keyword evidence="3" id="KW-0862">Zinc</keyword>
<organism evidence="8 9">
    <name type="scientific">Paspalum notatum var. saurae</name>
    <dbReference type="NCBI Taxonomy" id="547442"/>
    <lineage>
        <taxon>Eukaryota</taxon>
        <taxon>Viridiplantae</taxon>
        <taxon>Streptophyta</taxon>
        <taxon>Embryophyta</taxon>
        <taxon>Tracheophyta</taxon>
        <taxon>Spermatophyta</taxon>
        <taxon>Magnoliopsida</taxon>
        <taxon>Liliopsida</taxon>
        <taxon>Poales</taxon>
        <taxon>Poaceae</taxon>
        <taxon>PACMAD clade</taxon>
        <taxon>Panicoideae</taxon>
        <taxon>Andropogonodae</taxon>
        <taxon>Paspaleae</taxon>
        <taxon>Paspalinae</taxon>
        <taxon>Paspalum</taxon>
    </lineage>
</organism>
<dbReference type="Gene3D" id="3.30.40.10">
    <property type="entry name" value="Zinc/RING finger domain, C3HC4 (zinc finger)"/>
    <property type="match status" value="1"/>
</dbReference>
<evidence type="ECO:0000259" key="7">
    <source>
        <dbReference type="PROSITE" id="PS50089"/>
    </source>
</evidence>
<dbReference type="GO" id="GO:0004842">
    <property type="term" value="F:ubiquitin-protein transferase activity"/>
    <property type="evidence" value="ECO:0007669"/>
    <property type="project" value="TreeGrafter"/>
</dbReference>
<dbReference type="CDD" id="cd16649">
    <property type="entry name" value="mRING-HC-C3HC5_CGRF1-like"/>
    <property type="match status" value="1"/>
</dbReference>
<feature type="domain" description="RING-type" evidence="7">
    <location>
        <begin position="373"/>
        <end position="407"/>
    </location>
</feature>
<evidence type="ECO:0000256" key="2">
    <source>
        <dbReference type="ARBA" id="ARBA00022771"/>
    </source>
</evidence>
<evidence type="ECO:0000256" key="1">
    <source>
        <dbReference type="ARBA" id="ARBA00022723"/>
    </source>
</evidence>
<dbReference type="PANTHER" id="PTHR42647">
    <property type="entry name" value="SBP (S-RIBONUCLEASE BINDING PROTEIN) FAMILY PROTEIN"/>
    <property type="match status" value="1"/>
</dbReference>
<feature type="coiled-coil region" evidence="5">
    <location>
        <begin position="267"/>
        <end position="294"/>
    </location>
</feature>
<dbReference type="Proteomes" id="UP001341281">
    <property type="component" value="Chromosome 01"/>
</dbReference>
<dbReference type="PANTHER" id="PTHR42647:SF68">
    <property type="entry name" value="OS11G0542100 PROTEIN"/>
    <property type="match status" value="1"/>
</dbReference>
<dbReference type="GO" id="GO:0008270">
    <property type="term" value="F:zinc ion binding"/>
    <property type="evidence" value="ECO:0007669"/>
    <property type="project" value="UniProtKB-KW"/>
</dbReference>
<keyword evidence="2 4" id="KW-0863">Zinc-finger</keyword>
<dbReference type="InterPro" id="IPR013083">
    <property type="entry name" value="Znf_RING/FYVE/PHD"/>
</dbReference>